<keyword evidence="2" id="KW-1185">Reference proteome</keyword>
<protein>
    <submittedName>
        <fullName evidence="1">Uncharacterized protein</fullName>
    </submittedName>
</protein>
<sequence length="81" mass="9376">MPKEQRTVKSLTEMLCTVELRLKERMLPADDTALDSLVFKIKDFSSRKECCQLKRQPCLQDKGLFLKERMLPADDTALSSR</sequence>
<evidence type="ECO:0000313" key="1">
    <source>
        <dbReference type="EMBL" id="KAJ8870648.1"/>
    </source>
</evidence>
<evidence type="ECO:0000313" key="2">
    <source>
        <dbReference type="Proteomes" id="UP001159363"/>
    </source>
</evidence>
<name>A0ABQ9GEC2_9NEOP</name>
<proteinExistence type="predicted"/>
<organism evidence="1 2">
    <name type="scientific">Dryococelus australis</name>
    <dbReference type="NCBI Taxonomy" id="614101"/>
    <lineage>
        <taxon>Eukaryota</taxon>
        <taxon>Metazoa</taxon>
        <taxon>Ecdysozoa</taxon>
        <taxon>Arthropoda</taxon>
        <taxon>Hexapoda</taxon>
        <taxon>Insecta</taxon>
        <taxon>Pterygota</taxon>
        <taxon>Neoptera</taxon>
        <taxon>Polyneoptera</taxon>
        <taxon>Phasmatodea</taxon>
        <taxon>Verophasmatodea</taxon>
        <taxon>Anareolatae</taxon>
        <taxon>Phasmatidae</taxon>
        <taxon>Eurycanthinae</taxon>
        <taxon>Dryococelus</taxon>
    </lineage>
</organism>
<dbReference type="EMBL" id="JARBHB010000013">
    <property type="protein sequence ID" value="KAJ8870648.1"/>
    <property type="molecule type" value="Genomic_DNA"/>
</dbReference>
<reference evidence="1 2" key="1">
    <citation type="submission" date="2023-02" db="EMBL/GenBank/DDBJ databases">
        <title>LHISI_Scaffold_Assembly.</title>
        <authorList>
            <person name="Stuart O.P."/>
            <person name="Cleave R."/>
            <person name="Magrath M.J.L."/>
            <person name="Mikheyev A.S."/>
        </authorList>
    </citation>
    <scope>NUCLEOTIDE SEQUENCE [LARGE SCALE GENOMIC DNA]</scope>
    <source>
        <strain evidence="1">Daus_M_001</strain>
        <tissue evidence="1">Leg muscle</tissue>
    </source>
</reference>
<accession>A0ABQ9GEC2</accession>
<dbReference type="Proteomes" id="UP001159363">
    <property type="component" value="Chromosome 12"/>
</dbReference>
<comment type="caution">
    <text evidence="1">The sequence shown here is derived from an EMBL/GenBank/DDBJ whole genome shotgun (WGS) entry which is preliminary data.</text>
</comment>
<gene>
    <name evidence="1" type="ORF">PR048_029671</name>
</gene>